<protein>
    <recommendedName>
        <fullName evidence="3">DUF397 domain-containing protein</fullName>
    </recommendedName>
</protein>
<evidence type="ECO:0000313" key="2">
    <source>
        <dbReference type="Proteomes" id="UP000298860"/>
    </source>
</evidence>
<evidence type="ECO:0000313" key="1">
    <source>
        <dbReference type="EMBL" id="GDY33742.1"/>
    </source>
</evidence>
<comment type="caution">
    <text evidence="1">The sequence shown here is derived from an EMBL/GenBank/DDBJ whole genome shotgun (WGS) entry which is preliminary data.</text>
</comment>
<proteinExistence type="predicted"/>
<dbReference type="AlphaFoldDB" id="A0A4D4JEA3"/>
<dbReference type="RefSeq" id="WP_137816660.1">
    <property type="nucleotide sequence ID" value="NZ_BJFL01000053.1"/>
</dbReference>
<dbReference type="EMBL" id="BJFL01000053">
    <property type="protein sequence ID" value="GDY33742.1"/>
    <property type="molecule type" value="Genomic_DNA"/>
</dbReference>
<organism evidence="1 2">
    <name type="scientific">Gandjariella thermophila</name>
    <dbReference type="NCBI Taxonomy" id="1931992"/>
    <lineage>
        <taxon>Bacteria</taxon>
        <taxon>Bacillati</taxon>
        <taxon>Actinomycetota</taxon>
        <taxon>Actinomycetes</taxon>
        <taxon>Pseudonocardiales</taxon>
        <taxon>Pseudonocardiaceae</taxon>
        <taxon>Gandjariella</taxon>
    </lineage>
</organism>
<keyword evidence="2" id="KW-1185">Reference proteome</keyword>
<name>A0A4D4JEA3_9PSEU</name>
<accession>A0A4D4JEA3</accession>
<dbReference type="Proteomes" id="UP000298860">
    <property type="component" value="Unassembled WGS sequence"/>
</dbReference>
<reference evidence="2" key="1">
    <citation type="submission" date="2019-04" db="EMBL/GenBank/DDBJ databases">
        <title>Draft genome sequence of Pseudonocardiaceae bacterium SL3-2-4.</title>
        <authorList>
            <person name="Ningsih F."/>
            <person name="Yokota A."/>
            <person name="Sakai Y."/>
            <person name="Nanatani K."/>
            <person name="Yabe S."/>
            <person name="Oetari A."/>
            <person name="Sjamsuridzal W."/>
        </authorList>
    </citation>
    <scope>NUCLEOTIDE SEQUENCE [LARGE SCALE GENOMIC DNA]</scope>
    <source>
        <strain evidence="2">SL3-2-4</strain>
    </source>
</reference>
<gene>
    <name evidence="1" type="ORF">GTS_53750</name>
</gene>
<sequence length="72" mass="7843">MRDPGLMPPGTWWAYYADHHGRRCVLTISIEHPDLLLTTAGGTVLRFTCPEAGMLLENLDAAVAHLTTGGRP</sequence>
<evidence type="ECO:0008006" key="3">
    <source>
        <dbReference type="Google" id="ProtNLM"/>
    </source>
</evidence>